<feature type="compositionally biased region" description="Polar residues" evidence="7">
    <location>
        <begin position="11"/>
        <end position="21"/>
    </location>
</feature>
<evidence type="ECO:0000256" key="4">
    <source>
        <dbReference type="ARBA" id="ARBA00022989"/>
    </source>
</evidence>
<feature type="domain" description="Major facilitator superfamily (MFS) profile" evidence="9">
    <location>
        <begin position="54"/>
        <end position="476"/>
    </location>
</feature>
<proteinExistence type="predicted"/>
<dbReference type="GO" id="GO:0022857">
    <property type="term" value="F:transmembrane transporter activity"/>
    <property type="evidence" value="ECO:0007669"/>
    <property type="project" value="InterPro"/>
</dbReference>
<dbReference type="OrthoDB" id="2962993at2759"/>
<feature type="transmembrane region" description="Helical" evidence="8">
    <location>
        <begin position="381"/>
        <end position="401"/>
    </location>
</feature>
<feature type="transmembrane region" description="Helical" evidence="8">
    <location>
        <begin position="353"/>
        <end position="375"/>
    </location>
</feature>
<keyword evidence="2" id="KW-0813">Transport</keyword>
<evidence type="ECO:0000256" key="7">
    <source>
        <dbReference type="SAM" id="MobiDB-lite"/>
    </source>
</evidence>
<comment type="subcellular location">
    <subcellularLocation>
        <location evidence="1">Membrane</location>
        <topology evidence="1">Multi-pass membrane protein</topology>
    </subcellularLocation>
</comment>
<dbReference type="InterPro" id="IPR036259">
    <property type="entry name" value="MFS_trans_sf"/>
</dbReference>
<evidence type="ECO:0000256" key="1">
    <source>
        <dbReference type="ARBA" id="ARBA00004141"/>
    </source>
</evidence>
<feature type="transmembrane region" description="Helical" evidence="8">
    <location>
        <begin position="213"/>
        <end position="237"/>
    </location>
</feature>
<feature type="transmembrane region" description="Helical" evidence="8">
    <location>
        <begin position="413"/>
        <end position="436"/>
    </location>
</feature>
<evidence type="ECO:0000313" key="11">
    <source>
        <dbReference type="Proteomes" id="UP000546213"/>
    </source>
</evidence>
<keyword evidence="5 8" id="KW-0472">Membrane</keyword>
<accession>A0A8H5LET5</accession>
<dbReference type="FunFam" id="1.20.1250.20:FF:000057">
    <property type="entry name" value="MFS general substrate transporter"/>
    <property type="match status" value="1"/>
</dbReference>
<dbReference type="GO" id="GO:0016020">
    <property type="term" value="C:membrane"/>
    <property type="evidence" value="ECO:0007669"/>
    <property type="project" value="UniProtKB-SubCell"/>
</dbReference>
<sequence length="480" mass="53054">MSTTERERCASSLQDKGTTSMVEDATDTHNSEGFTFEEETEAEKKLLRKVDTYLLPSIWIVYLLSYMDRSNIGNARVAGMGQALELTDDRYYLVVVLFQIGYVLAEVPSNMILSRSRPSLFIPALMIFWGTSCAVIACVQTWQQLVGLRFLLGVAEAGFSPAVMFIISSWYRKHEQSKRFVVFHSAGIMSGAFGSILAGAITRGLDGSLGIAGWRWLFIIEGVITVAVGFVVKFTLLDYPLTSKRLRPEERKLAYARLRADGITSRNDSSQHQISHLAALKAAVSNWRLIPLTLGYMVVIGSMSLAYFYPTFAAQLGYSKTDAQYMTAPFYGVALIIAVTLCIIADKVPQFRALFTFSVLLIFGCLFSALAAAIHHPKARYAFLCFINTAVWSANPLSLSYTSTVLGPVQPEVRAICLAIINGCANLAQLYGTYIFTASTPPDYVMGFSVYSAIFAVGATIYLSAFFIFKKWPYIGVVNY</sequence>
<comment type="caution">
    <text evidence="10">The sequence shown here is derived from an EMBL/GenBank/DDBJ whole genome shotgun (WGS) entry which is preliminary data.</text>
</comment>
<feature type="transmembrane region" description="Helical" evidence="8">
    <location>
        <begin position="180"/>
        <end position="201"/>
    </location>
</feature>
<keyword evidence="6" id="KW-0325">Glycoprotein</keyword>
<keyword evidence="3 8" id="KW-0812">Transmembrane</keyword>
<feature type="transmembrane region" description="Helical" evidence="8">
    <location>
        <begin position="448"/>
        <end position="469"/>
    </location>
</feature>
<organism evidence="10 11">
    <name type="scientific">Fusarium pseudocircinatum</name>
    <dbReference type="NCBI Taxonomy" id="56676"/>
    <lineage>
        <taxon>Eukaryota</taxon>
        <taxon>Fungi</taxon>
        <taxon>Dikarya</taxon>
        <taxon>Ascomycota</taxon>
        <taxon>Pezizomycotina</taxon>
        <taxon>Sordariomycetes</taxon>
        <taxon>Hypocreomycetidae</taxon>
        <taxon>Hypocreales</taxon>
        <taxon>Nectriaceae</taxon>
        <taxon>Fusarium</taxon>
        <taxon>Fusarium fujikuroi species complex</taxon>
    </lineage>
</organism>
<feature type="transmembrane region" description="Helical" evidence="8">
    <location>
        <begin position="329"/>
        <end position="346"/>
    </location>
</feature>
<dbReference type="PANTHER" id="PTHR43791:SF38">
    <property type="entry name" value="MAJOR FACILITATOR SUPERFAMILY (MFS) PROFILE DOMAIN-CONTAINING PROTEIN"/>
    <property type="match status" value="1"/>
</dbReference>
<evidence type="ECO:0000256" key="5">
    <source>
        <dbReference type="ARBA" id="ARBA00023136"/>
    </source>
</evidence>
<dbReference type="PANTHER" id="PTHR43791">
    <property type="entry name" value="PERMEASE-RELATED"/>
    <property type="match status" value="1"/>
</dbReference>
<feature type="transmembrane region" description="Helical" evidence="8">
    <location>
        <begin position="148"/>
        <end position="168"/>
    </location>
</feature>
<dbReference type="InterPro" id="IPR020846">
    <property type="entry name" value="MFS_dom"/>
</dbReference>
<dbReference type="Proteomes" id="UP000546213">
    <property type="component" value="Unassembled WGS sequence"/>
</dbReference>
<feature type="transmembrane region" description="Helical" evidence="8">
    <location>
        <begin position="120"/>
        <end position="142"/>
    </location>
</feature>
<name>A0A8H5LET5_9HYPO</name>
<dbReference type="PROSITE" id="PS50850">
    <property type="entry name" value="MFS"/>
    <property type="match status" value="1"/>
</dbReference>
<reference evidence="10 11" key="1">
    <citation type="submission" date="2020-05" db="EMBL/GenBank/DDBJ databases">
        <title>Identification and distribution of gene clusters putatively required for synthesis of sphingolipid metabolism inhibitors in phylogenetically diverse species of the filamentous fungus Fusarium.</title>
        <authorList>
            <person name="Kim H.-S."/>
            <person name="Busman M."/>
            <person name="Brown D.W."/>
            <person name="Divon H."/>
            <person name="Uhlig S."/>
            <person name="Proctor R.H."/>
        </authorList>
    </citation>
    <scope>NUCLEOTIDE SEQUENCE [LARGE SCALE GENOMIC DNA]</scope>
    <source>
        <strain evidence="10 11">NRRL 36939</strain>
    </source>
</reference>
<evidence type="ECO:0000256" key="6">
    <source>
        <dbReference type="ARBA" id="ARBA00023180"/>
    </source>
</evidence>
<dbReference type="EMBL" id="JAAOAS010000154">
    <property type="protein sequence ID" value="KAF5589466.1"/>
    <property type="molecule type" value="Genomic_DNA"/>
</dbReference>
<evidence type="ECO:0000259" key="9">
    <source>
        <dbReference type="PROSITE" id="PS50850"/>
    </source>
</evidence>
<dbReference type="Pfam" id="PF07690">
    <property type="entry name" value="MFS_1"/>
    <property type="match status" value="1"/>
</dbReference>
<dbReference type="SUPFAM" id="SSF103473">
    <property type="entry name" value="MFS general substrate transporter"/>
    <property type="match status" value="1"/>
</dbReference>
<evidence type="ECO:0000256" key="2">
    <source>
        <dbReference type="ARBA" id="ARBA00022448"/>
    </source>
</evidence>
<dbReference type="InterPro" id="IPR011701">
    <property type="entry name" value="MFS"/>
</dbReference>
<feature type="transmembrane region" description="Helical" evidence="8">
    <location>
        <begin position="289"/>
        <end position="309"/>
    </location>
</feature>
<feature type="transmembrane region" description="Helical" evidence="8">
    <location>
        <begin position="50"/>
        <end position="67"/>
    </location>
</feature>
<protein>
    <submittedName>
        <fullName evidence="10">Allantoate permease</fullName>
    </submittedName>
</protein>
<feature type="transmembrane region" description="Helical" evidence="8">
    <location>
        <begin position="90"/>
        <end position="108"/>
    </location>
</feature>
<evidence type="ECO:0000256" key="8">
    <source>
        <dbReference type="SAM" id="Phobius"/>
    </source>
</evidence>
<gene>
    <name evidence="10" type="ORF">FPCIR_6772</name>
</gene>
<evidence type="ECO:0000256" key="3">
    <source>
        <dbReference type="ARBA" id="ARBA00022692"/>
    </source>
</evidence>
<dbReference type="Gene3D" id="1.20.1250.20">
    <property type="entry name" value="MFS general substrate transporter like domains"/>
    <property type="match status" value="2"/>
</dbReference>
<keyword evidence="11" id="KW-1185">Reference proteome</keyword>
<evidence type="ECO:0000313" key="10">
    <source>
        <dbReference type="EMBL" id="KAF5589466.1"/>
    </source>
</evidence>
<keyword evidence="4 8" id="KW-1133">Transmembrane helix</keyword>
<dbReference type="AlphaFoldDB" id="A0A8H5LET5"/>
<feature type="region of interest" description="Disordered" evidence="7">
    <location>
        <begin position="1"/>
        <end position="35"/>
    </location>
</feature>